<dbReference type="eggNOG" id="COG3386">
    <property type="taxonomic scope" value="Bacteria"/>
</dbReference>
<evidence type="ECO:0000256" key="1">
    <source>
        <dbReference type="ARBA" id="ARBA00022729"/>
    </source>
</evidence>
<feature type="domain" description="Secretion system C-terminal sorting" evidence="2">
    <location>
        <begin position="1059"/>
        <end position="1130"/>
    </location>
</feature>
<evidence type="ECO:0000259" key="2">
    <source>
        <dbReference type="Pfam" id="PF18962"/>
    </source>
</evidence>
<protein>
    <recommendedName>
        <fullName evidence="2">Secretion system C-terminal sorting domain-containing protein</fullName>
    </recommendedName>
</protein>
<keyword evidence="1" id="KW-0732">Signal</keyword>
<dbReference type="OrthoDB" id="9811934at2"/>
<dbReference type="InterPro" id="IPR026444">
    <property type="entry name" value="Secre_tail"/>
</dbReference>
<gene>
    <name evidence="3" type="ORF">FLJC2902T_11180</name>
</gene>
<dbReference type="SUPFAM" id="SSF63829">
    <property type="entry name" value="Calcium-dependent phosphotriesterase"/>
    <property type="match status" value="1"/>
</dbReference>
<evidence type="ECO:0000313" key="3">
    <source>
        <dbReference type="EMBL" id="ESU29081.1"/>
    </source>
</evidence>
<dbReference type="NCBIfam" id="TIGR04183">
    <property type="entry name" value="Por_Secre_tail"/>
    <property type="match status" value="1"/>
</dbReference>
<reference evidence="3 4" key="1">
    <citation type="submission" date="2013-08" db="EMBL/GenBank/DDBJ databases">
        <title>Flavobacterium limnosediminis JC2902 genome sequencing.</title>
        <authorList>
            <person name="Lee K."/>
            <person name="Yi H."/>
            <person name="Park S."/>
            <person name="Chun J."/>
        </authorList>
    </citation>
    <scope>NUCLEOTIDE SEQUENCE [LARGE SCALE GENOMIC DNA]</scope>
    <source>
        <strain evidence="3 4">JC2902</strain>
    </source>
</reference>
<dbReference type="SUPFAM" id="SSF101898">
    <property type="entry name" value="NHL repeat"/>
    <property type="match status" value="2"/>
</dbReference>
<dbReference type="PANTHER" id="PTHR35580:SF1">
    <property type="entry name" value="PHYTASE-LIKE DOMAIN-CONTAINING PROTEIN"/>
    <property type="match status" value="1"/>
</dbReference>
<dbReference type="PATRIC" id="fig|1341181.4.peg.1108"/>
<comment type="caution">
    <text evidence="3">The sequence shown here is derived from an EMBL/GenBank/DDBJ whole genome shotgun (WGS) entry which is preliminary data.</text>
</comment>
<sequence length="1132" mass="121841">MRNLYLFIWLLATGVTDRTYGQTAPQLQWALSAADQFPNAGEVTGKTIVTDVAGNRYIAGRFQMTTDFDPSPNTFNLTATYKDLYYDNDSGDIYFAKYDPNGNLLWVKTIGGPDTFYGGDSPLTISLDNNGNIILSGYMGSLFDFDPSEAVVNLDTTIQNAMFLAKYDSEGNYLWAFAIPGNRHNYPIALSLDSTGNMYLAGFVLQPADFDPSEATETFPSGSSGTSSAYFVAKYNPEGDFLWVKALSGTSTQNLINMTVNASGQIILIGDFFGTVDFDPSPATANLTALSTDNFDGYIAKYDTNGNYLWAKSMGGTDASVSTSAVAVGLNGQIHAIGFFSGTVNFNPSGARDTIAAISVVNFFITKYDTNGNYLWTKAINGADELYKFDFQNISINPGGQIYIAGNFQETVDFDPSTTTANLTALGSRDFFIAKYNPNGDYLWAKSIGGTDNEYLSAIKLDVGGNINITGNFGNIADFDPSPASQNLTSVGNMDVFIAKYNSEGTFLNAGIIGGYPTGNSSENENKVTLDSTGAIYAAGTFSQKIDFDPSPQIATLTSENDGNDIFIAKYTPTGSYLWVKSIKGINSETMSLSSTTTDANGNLYIAGYFFGTVDFDPSNNTAPLTSVGFGDLFIAKYDSNGNYLWAKTIGKTSNYIDSNTIKSIATDSNGNLYISGHFYNSLDFDPSAASAVLTAVQFQDIFFAKYNTSGNYIWAKAIGGNWYDKSNALHATSSGNIFIAGSFSDTVDFDPSPAVTNLMAGGQNAMYFAAYDTNGNFIWVKGFTGLDYGEFESIAVNQSGQLYLSGKFVGSVDFDPSENVAIQTSIGSINSFIAKYNSNGSYLWAKPISGSSMPNVNTIALDSEANPIIAGDFGVQYQSPGTTITFDPVIPGTTFTTLGGRDLFLAKYDINGNYLWAKTAGGLLDETVSSMAMNSNGEMIVTGSFMLTSDFDPSETTFNLTSINGSDMFLAKYKECRPIPVTVTRIGNALIATTSADSYQWVDCNNHNTPITGATNALFTPSVSGNYAVVITAGGCRSTSGCQTYLSVNSALAQSVLLYPNPSSGIFKVTLPYAYEKTTVRVSDLTGKTIKEWNFETQQEFEISLEAAANGIYFVQLRCDDETAVFKVIKN</sequence>
<dbReference type="Pfam" id="PF18962">
    <property type="entry name" value="Por_Secre_tail"/>
    <property type="match status" value="1"/>
</dbReference>
<dbReference type="PANTHER" id="PTHR35580">
    <property type="entry name" value="CELL SURFACE GLYCOPROTEIN (S-LAYER PROTEIN)-LIKE PROTEIN"/>
    <property type="match status" value="1"/>
</dbReference>
<evidence type="ECO:0000313" key="4">
    <source>
        <dbReference type="Proteomes" id="UP000018004"/>
    </source>
</evidence>
<dbReference type="Proteomes" id="UP000018004">
    <property type="component" value="Unassembled WGS sequence"/>
</dbReference>
<name>V6SR13_9FLAO</name>
<dbReference type="AlphaFoldDB" id="V6SR13"/>
<dbReference type="eggNOG" id="COG1520">
    <property type="taxonomic scope" value="Bacteria"/>
</dbReference>
<dbReference type="InterPro" id="IPR052918">
    <property type="entry name" value="Motility_Chemotaxis_Reg"/>
</dbReference>
<proteinExistence type="predicted"/>
<dbReference type="eggNOG" id="COG5306">
    <property type="taxonomic scope" value="Bacteria"/>
</dbReference>
<dbReference type="EMBL" id="AVGG01000003">
    <property type="protein sequence ID" value="ESU29081.1"/>
    <property type="molecule type" value="Genomic_DNA"/>
</dbReference>
<keyword evidence="4" id="KW-1185">Reference proteome</keyword>
<dbReference type="STRING" id="1341181.FLJC2902T_11180"/>
<organism evidence="3 4">
    <name type="scientific">Flavobacterium limnosediminis JC2902</name>
    <dbReference type="NCBI Taxonomy" id="1341181"/>
    <lineage>
        <taxon>Bacteria</taxon>
        <taxon>Pseudomonadati</taxon>
        <taxon>Bacteroidota</taxon>
        <taxon>Flavobacteriia</taxon>
        <taxon>Flavobacteriales</taxon>
        <taxon>Flavobacteriaceae</taxon>
        <taxon>Flavobacterium</taxon>
    </lineage>
</organism>
<accession>V6SR13</accession>
<dbReference type="RefSeq" id="WP_023578768.1">
    <property type="nucleotide sequence ID" value="NZ_AVGG01000003.1"/>
</dbReference>